<dbReference type="SUPFAM" id="SSF110087">
    <property type="entry name" value="DR1885-like metal-binding protein"/>
    <property type="match status" value="1"/>
</dbReference>
<keyword evidence="3" id="KW-1185">Reference proteome</keyword>
<dbReference type="InterPro" id="IPR036182">
    <property type="entry name" value="PCuAC_sf"/>
</dbReference>
<dbReference type="PANTHER" id="PTHR36302:SF1">
    <property type="entry name" value="COPPER CHAPERONE PCU(A)C"/>
    <property type="match status" value="1"/>
</dbReference>
<evidence type="ECO:0000313" key="2">
    <source>
        <dbReference type="EMBL" id="MET1255131.1"/>
    </source>
</evidence>
<dbReference type="InterPro" id="IPR007410">
    <property type="entry name" value="LpqE-like"/>
</dbReference>
<dbReference type="Gene3D" id="2.60.40.1890">
    <property type="entry name" value="PCu(A)C copper chaperone"/>
    <property type="match status" value="1"/>
</dbReference>
<dbReference type="Pfam" id="PF04314">
    <property type="entry name" value="PCuAC"/>
    <property type="match status" value="1"/>
</dbReference>
<protein>
    <submittedName>
        <fullName evidence="2">Copper chaperone PCu(A)C</fullName>
    </submittedName>
</protein>
<feature type="signal peptide" evidence="1">
    <location>
        <begin position="1"/>
        <end position="21"/>
    </location>
</feature>
<keyword evidence="1" id="KW-0732">Signal</keyword>
<organism evidence="2 3">
    <name type="scientific">Aliikangiella maris</name>
    <dbReference type="NCBI Taxonomy" id="3162458"/>
    <lineage>
        <taxon>Bacteria</taxon>
        <taxon>Pseudomonadati</taxon>
        <taxon>Pseudomonadota</taxon>
        <taxon>Gammaproteobacteria</taxon>
        <taxon>Oceanospirillales</taxon>
        <taxon>Pleioneaceae</taxon>
        <taxon>Aliikangiella</taxon>
    </lineage>
</organism>
<accession>A0ABV2BTA6</accession>
<name>A0ABV2BTA6_9GAMM</name>
<gene>
    <name evidence="2" type="ORF">ABVT43_08340</name>
</gene>
<dbReference type="InterPro" id="IPR058248">
    <property type="entry name" value="Lxx211020-like"/>
</dbReference>
<dbReference type="RefSeq" id="WP_353895717.1">
    <property type="nucleotide sequence ID" value="NZ_JBEVCJ010000007.1"/>
</dbReference>
<dbReference type="EMBL" id="JBEVCJ010000007">
    <property type="protein sequence ID" value="MET1255131.1"/>
    <property type="molecule type" value="Genomic_DNA"/>
</dbReference>
<comment type="caution">
    <text evidence="2">The sequence shown here is derived from an EMBL/GenBank/DDBJ whole genome shotgun (WGS) entry which is preliminary data.</text>
</comment>
<evidence type="ECO:0000256" key="1">
    <source>
        <dbReference type="SAM" id="SignalP"/>
    </source>
</evidence>
<dbReference type="PANTHER" id="PTHR36302">
    <property type="entry name" value="BLR7088 PROTEIN"/>
    <property type="match status" value="1"/>
</dbReference>
<sequence>MKLKLLLSLLILATSFGEILANNFAESSQQNQATTTDSAQLDSSINAKVKALDESIKTSQSHSIKVSNVHMPDVPKVSQMAAIYLTLTNLSEQSVELIDVNTPVAHHSMIHQSIEEDGVAKMRHQDTVQIPANGKLEFVPGGYHIMLMGIDKQLISQTFEVELTFANLQTLKFKVKP</sequence>
<reference evidence="2 3" key="1">
    <citation type="submission" date="2024-06" db="EMBL/GenBank/DDBJ databases">
        <authorList>
            <person name="Li F."/>
        </authorList>
    </citation>
    <scope>NUCLEOTIDE SEQUENCE [LARGE SCALE GENOMIC DNA]</scope>
    <source>
        <strain evidence="2 3">GXAS 311</strain>
    </source>
</reference>
<proteinExistence type="predicted"/>
<dbReference type="Proteomes" id="UP001548189">
    <property type="component" value="Unassembled WGS sequence"/>
</dbReference>
<feature type="chain" id="PRO_5046396403" evidence="1">
    <location>
        <begin position="22"/>
        <end position="177"/>
    </location>
</feature>
<evidence type="ECO:0000313" key="3">
    <source>
        <dbReference type="Proteomes" id="UP001548189"/>
    </source>
</evidence>